<comment type="caution">
    <text evidence="1">The sequence shown here is derived from an EMBL/GenBank/DDBJ whole genome shotgun (WGS) entry which is preliminary data.</text>
</comment>
<keyword evidence="2" id="KW-1185">Reference proteome</keyword>
<dbReference type="AlphaFoldDB" id="A0A4Y9ZW51"/>
<accession>A0A4Y9ZW51</accession>
<dbReference type="EMBL" id="SFCI01000690">
    <property type="protein sequence ID" value="TFY78390.1"/>
    <property type="molecule type" value="Genomic_DNA"/>
</dbReference>
<protein>
    <submittedName>
        <fullName evidence="1">Uncharacterized protein</fullName>
    </submittedName>
</protein>
<evidence type="ECO:0000313" key="1">
    <source>
        <dbReference type="EMBL" id="TFY78390.1"/>
    </source>
</evidence>
<sequence length="65" mass="7071">MATGRMGSGMVGKGKGKEVRPAALAEELRIELQTFCADKVALERFYDEELARLGHVPEEPPALSI</sequence>
<reference evidence="1 2" key="1">
    <citation type="submission" date="2019-02" db="EMBL/GenBank/DDBJ databases">
        <title>Genome sequencing of the rare red list fungi Hericium alpestre (H. flagellum).</title>
        <authorList>
            <person name="Buettner E."/>
            <person name="Kellner H."/>
        </authorList>
    </citation>
    <scope>NUCLEOTIDE SEQUENCE [LARGE SCALE GENOMIC DNA]</scope>
    <source>
        <strain evidence="1 2">DSM 108284</strain>
    </source>
</reference>
<gene>
    <name evidence="1" type="ORF">EWM64_g5621</name>
</gene>
<evidence type="ECO:0000313" key="2">
    <source>
        <dbReference type="Proteomes" id="UP000298061"/>
    </source>
</evidence>
<dbReference type="STRING" id="135208.A0A4Y9ZW51"/>
<name>A0A4Y9ZW51_9AGAM</name>
<dbReference type="Proteomes" id="UP000298061">
    <property type="component" value="Unassembled WGS sequence"/>
</dbReference>
<dbReference type="OrthoDB" id="39497at2759"/>
<organism evidence="1 2">
    <name type="scientific">Hericium alpestre</name>
    <dbReference type="NCBI Taxonomy" id="135208"/>
    <lineage>
        <taxon>Eukaryota</taxon>
        <taxon>Fungi</taxon>
        <taxon>Dikarya</taxon>
        <taxon>Basidiomycota</taxon>
        <taxon>Agaricomycotina</taxon>
        <taxon>Agaricomycetes</taxon>
        <taxon>Russulales</taxon>
        <taxon>Hericiaceae</taxon>
        <taxon>Hericium</taxon>
    </lineage>
</organism>
<proteinExistence type="predicted"/>